<dbReference type="SMART" id="SM00100">
    <property type="entry name" value="cNMP"/>
    <property type="match status" value="2"/>
</dbReference>
<feature type="domain" description="Cyclic nucleotide-binding" evidence="2">
    <location>
        <begin position="62"/>
        <end position="156"/>
    </location>
</feature>
<dbReference type="PROSITE" id="PS50042">
    <property type="entry name" value="CNMP_BINDING_3"/>
    <property type="match status" value="2"/>
</dbReference>
<proteinExistence type="predicted"/>
<sequence>MRKATGLRGGFTREDLAALITFDPKGGKRVDTDSLRRSCRSLQQIPRSKIEIMRKKGKVACYPAGYPIFTEGEPCEMLIYVLRGFVNVYCGGQKYDHQKSSMSGGRPYYGPVVACMGEGSSFGELSLFTAPALRAVTIVAKDQCECVLLDKKHFEQAEPLGRDSIELTPELQHILTQPAEQRTPADVDDLLEAIAHHSFFAHLPEYAQRALAQRMTREAYKSGEVVTRQGQEASKMLLLTDGTVSLHVLEKQLVAKEKDPSLDPFLSQPQSEARELEEEEEEREEMEMERRMPAATTPRGRDRVSMVALDEKVQLMQAHLHMEGALYPDHLRVAEDPDLAVKLLK</sequence>
<dbReference type="InterPro" id="IPR018490">
    <property type="entry name" value="cNMP-bd_dom_sf"/>
</dbReference>
<dbReference type="InterPro" id="IPR000595">
    <property type="entry name" value="cNMP-bd_dom"/>
</dbReference>
<gene>
    <name evidence="3" type="ORF">CYMTET_21599</name>
</gene>
<dbReference type="Proteomes" id="UP001190700">
    <property type="component" value="Unassembled WGS sequence"/>
</dbReference>
<dbReference type="EMBL" id="LGRX02010635">
    <property type="protein sequence ID" value="KAK3269977.1"/>
    <property type="molecule type" value="Genomic_DNA"/>
</dbReference>
<dbReference type="PANTHER" id="PTHR23011:SF28">
    <property type="entry name" value="CYCLIC NUCLEOTIDE-BINDING DOMAIN CONTAINING PROTEIN"/>
    <property type="match status" value="1"/>
</dbReference>
<organism evidence="3 4">
    <name type="scientific">Cymbomonas tetramitiformis</name>
    <dbReference type="NCBI Taxonomy" id="36881"/>
    <lineage>
        <taxon>Eukaryota</taxon>
        <taxon>Viridiplantae</taxon>
        <taxon>Chlorophyta</taxon>
        <taxon>Pyramimonadophyceae</taxon>
        <taxon>Pyramimonadales</taxon>
        <taxon>Pyramimonadaceae</taxon>
        <taxon>Cymbomonas</taxon>
    </lineage>
</organism>
<dbReference type="InterPro" id="IPR014710">
    <property type="entry name" value="RmlC-like_jellyroll"/>
</dbReference>
<evidence type="ECO:0000313" key="3">
    <source>
        <dbReference type="EMBL" id="KAK3269977.1"/>
    </source>
</evidence>
<keyword evidence="4" id="KW-1185">Reference proteome</keyword>
<feature type="compositionally biased region" description="Acidic residues" evidence="1">
    <location>
        <begin position="275"/>
        <end position="287"/>
    </location>
</feature>
<dbReference type="AlphaFoldDB" id="A0AAE0G1K8"/>
<dbReference type="Pfam" id="PF00027">
    <property type="entry name" value="cNMP_binding"/>
    <property type="match status" value="1"/>
</dbReference>
<dbReference type="CDD" id="cd00038">
    <property type="entry name" value="CAP_ED"/>
    <property type="match status" value="2"/>
</dbReference>
<dbReference type="SUPFAM" id="SSF51206">
    <property type="entry name" value="cAMP-binding domain-like"/>
    <property type="match status" value="2"/>
</dbReference>
<comment type="caution">
    <text evidence="3">The sequence shown here is derived from an EMBL/GenBank/DDBJ whole genome shotgun (WGS) entry which is preliminary data.</text>
</comment>
<evidence type="ECO:0000313" key="4">
    <source>
        <dbReference type="Proteomes" id="UP001190700"/>
    </source>
</evidence>
<accession>A0AAE0G1K8</accession>
<feature type="region of interest" description="Disordered" evidence="1">
    <location>
        <begin position="260"/>
        <end position="303"/>
    </location>
</feature>
<feature type="non-terminal residue" evidence="3">
    <location>
        <position position="345"/>
    </location>
</feature>
<evidence type="ECO:0000256" key="1">
    <source>
        <dbReference type="SAM" id="MobiDB-lite"/>
    </source>
</evidence>
<protein>
    <recommendedName>
        <fullName evidence="2">Cyclic nucleotide-binding domain-containing protein</fullName>
    </recommendedName>
</protein>
<dbReference type="Gene3D" id="2.60.120.10">
    <property type="entry name" value="Jelly Rolls"/>
    <property type="match status" value="2"/>
</dbReference>
<feature type="domain" description="Cyclic nucleotide-binding" evidence="2">
    <location>
        <begin position="199"/>
        <end position="246"/>
    </location>
</feature>
<dbReference type="PANTHER" id="PTHR23011">
    <property type="entry name" value="CYCLIC NUCLEOTIDE-BINDING DOMAIN CONTAINING PROTEIN"/>
    <property type="match status" value="1"/>
</dbReference>
<evidence type="ECO:0000259" key="2">
    <source>
        <dbReference type="PROSITE" id="PS50042"/>
    </source>
</evidence>
<reference evidence="3 4" key="1">
    <citation type="journal article" date="2015" name="Genome Biol. Evol.">
        <title>Comparative Genomics of a Bacterivorous Green Alga Reveals Evolutionary Causalities and Consequences of Phago-Mixotrophic Mode of Nutrition.</title>
        <authorList>
            <person name="Burns J.A."/>
            <person name="Paasch A."/>
            <person name="Narechania A."/>
            <person name="Kim E."/>
        </authorList>
    </citation>
    <scope>NUCLEOTIDE SEQUENCE [LARGE SCALE GENOMIC DNA]</scope>
    <source>
        <strain evidence="3 4">PLY_AMNH</strain>
    </source>
</reference>
<name>A0AAE0G1K8_9CHLO</name>